<dbReference type="GeneID" id="37158026"/>
<evidence type="ECO:0000313" key="2">
    <source>
        <dbReference type="Proteomes" id="UP000249526"/>
    </source>
</evidence>
<reference evidence="1 2" key="1">
    <citation type="submission" date="2018-02" db="EMBL/GenBank/DDBJ databases">
        <title>The genomes of Aspergillus section Nigri reveals drivers in fungal speciation.</title>
        <authorList>
            <consortium name="DOE Joint Genome Institute"/>
            <person name="Vesth T.C."/>
            <person name="Nybo J."/>
            <person name="Theobald S."/>
            <person name="Brandl J."/>
            <person name="Frisvad J.C."/>
            <person name="Nielsen K.F."/>
            <person name="Lyhne E.K."/>
            <person name="Kogle M.E."/>
            <person name="Kuo A."/>
            <person name="Riley R."/>
            <person name="Clum A."/>
            <person name="Nolan M."/>
            <person name="Lipzen A."/>
            <person name="Salamov A."/>
            <person name="Henrissat B."/>
            <person name="Wiebenga A."/>
            <person name="De vries R.P."/>
            <person name="Grigoriev I.V."/>
            <person name="Mortensen U.H."/>
            <person name="Andersen M.R."/>
            <person name="Baker S.E."/>
        </authorList>
    </citation>
    <scope>NUCLEOTIDE SEQUENCE [LARGE SCALE GENOMIC DNA]</scope>
    <source>
        <strain evidence="1 2">CBS 112811</strain>
    </source>
</reference>
<dbReference type="Proteomes" id="UP000249526">
    <property type="component" value="Unassembled WGS sequence"/>
</dbReference>
<dbReference type="AlphaFoldDB" id="A0A8G1VHA5"/>
<evidence type="ECO:0000313" key="1">
    <source>
        <dbReference type="EMBL" id="RAH52042.1"/>
    </source>
</evidence>
<sequence length="57" mass="6219">MLFAFTGLGCVRIHDWDCLGCRTALPIAGYPNGPPGASEDAMWPVFPIPLEKCQKIN</sequence>
<accession>A0A8G1VHA5</accession>
<organism evidence="1 2">
    <name type="scientific">Aspergillus piperis CBS 112811</name>
    <dbReference type="NCBI Taxonomy" id="1448313"/>
    <lineage>
        <taxon>Eukaryota</taxon>
        <taxon>Fungi</taxon>
        <taxon>Dikarya</taxon>
        <taxon>Ascomycota</taxon>
        <taxon>Pezizomycotina</taxon>
        <taxon>Eurotiomycetes</taxon>
        <taxon>Eurotiomycetidae</taxon>
        <taxon>Eurotiales</taxon>
        <taxon>Aspergillaceae</taxon>
        <taxon>Aspergillus</taxon>
        <taxon>Aspergillus subgen. Circumdati</taxon>
    </lineage>
</organism>
<gene>
    <name evidence="1" type="ORF">BO85DRAFT_211758</name>
</gene>
<dbReference type="RefSeq" id="XP_025509964.1">
    <property type="nucleotide sequence ID" value="XM_025654624.1"/>
</dbReference>
<proteinExistence type="predicted"/>
<dbReference type="EMBL" id="KZ825089">
    <property type="protein sequence ID" value="RAH52042.1"/>
    <property type="molecule type" value="Genomic_DNA"/>
</dbReference>
<keyword evidence="2" id="KW-1185">Reference proteome</keyword>
<protein>
    <submittedName>
        <fullName evidence="1">Uncharacterized protein</fullName>
    </submittedName>
</protein>
<name>A0A8G1VHA5_9EURO</name>